<gene>
    <name evidence="15" type="primary">LOC107009431</name>
</gene>
<dbReference type="SUPFAM" id="SSF48264">
    <property type="entry name" value="Cytochrome P450"/>
    <property type="match status" value="1"/>
</dbReference>
<dbReference type="PROSITE" id="PS00086">
    <property type="entry name" value="CYTOCHROME_P450"/>
    <property type="match status" value="1"/>
</dbReference>
<dbReference type="InterPro" id="IPR036396">
    <property type="entry name" value="Cyt_P450_sf"/>
</dbReference>
<dbReference type="InterPro" id="IPR017972">
    <property type="entry name" value="Cyt_P450_CS"/>
</dbReference>
<evidence type="ECO:0000256" key="3">
    <source>
        <dbReference type="ARBA" id="ARBA00010617"/>
    </source>
</evidence>
<protein>
    <submittedName>
        <fullName evidence="15">Premnaspirodiene oxygenase-like</fullName>
    </submittedName>
</protein>
<dbReference type="InterPro" id="IPR002401">
    <property type="entry name" value="Cyt_P450_E_grp-I"/>
</dbReference>
<keyword evidence="7 13" id="KW-1133">Transmembrane helix</keyword>
<dbReference type="RefSeq" id="XP_015064254.1">
    <property type="nucleotide sequence ID" value="XM_015208768.2"/>
</dbReference>
<evidence type="ECO:0000256" key="4">
    <source>
        <dbReference type="ARBA" id="ARBA00022617"/>
    </source>
</evidence>
<dbReference type="Pfam" id="PF00067">
    <property type="entry name" value="p450"/>
    <property type="match status" value="1"/>
</dbReference>
<dbReference type="Proteomes" id="UP000694930">
    <property type="component" value="Chromosome 2"/>
</dbReference>
<name>A0ABM1G0M2_SOLPN</name>
<evidence type="ECO:0000256" key="7">
    <source>
        <dbReference type="ARBA" id="ARBA00022989"/>
    </source>
</evidence>
<dbReference type="PRINTS" id="PR00385">
    <property type="entry name" value="P450"/>
</dbReference>
<dbReference type="PRINTS" id="PR00463">
    <property type="entry name" value="EP450I"/>
</dbReference>
<sequence>MEIQHSNFAMLIAFLLFVAIALKLWKKPKIQYKLPPGPRRLPFIGNLHQLSSSLPHHTFKNLSNKYGPMMHLQLGEVSAVIVSSPQVAKEVLKTHDLIFANRPQLLSVQILSNNSPTLSFSPYGANWRQLRKVCVLELLSAKRVQSFESIREEEVDNLIEAISLIQPQVPIDISEMIFSMTNNITARAAFGKKCKHKDEFIKAMKTITELSGGFDIPDLFPSLKIFHSLSGVKPALEKVHQKVDKIFEDIIQEHKEIKRDMSSNMLYKEDLVDVLLRVQESGDLEIPISRNTLKSVILEMFIGGTDTSSTVLEWAISEMMKNPQVMEKAQAEVREVFKGKSKITESEIQKIDYIKMVIKETLRMHPPLPLLLPREAIEKCEIGGYDIPAKTKVIINAWAIGRHPEHWKNAECFEPERFQDLDLDFIGTNLEYIPFGGGRRICPGSLFGIANVELPLAKLLFHFDWELPDGIEASDLDMTETFGATVGRKNALYLVAKPHISKS</sequence>
<comment type="similarity">
    <text evidence="3 12">Belongs to the cytochrome P450 family.</text>
</comment>
<evidence type="ECO:0000256" key="11">
    <source>
        <dbReference type="ARBA" id="ARBA00023136"/>
    </source>
</evidence>
<comment type="cofactor">
    <cofactor evidence="1">
        <name>heme</name>
        <dbReference type="ChEBI" id="CHEBI:30413"/>
    </cofactor>
</comment>
<evidence type="ECO:0000256" key="12">
    <source>
        <dbReference type="RuleBase" id="RU000461"/>
    </source>
</evidence>
<evidence type="ECO:0000256" key="8">
    <source>
        <dbReference type="ARBA" id="ARBA00023002"/>
    </source>
</evidence>
<evidence type="ECO:0000256" key="6">
    <source>
        <dbReference type="ARBA" id="ARBA00022723"/>
    </source>
</evidence>
<keyword evidence="4 12" id="KW-0349">Heme</keyword>
<reference evidence="14" key="1">
    <citation type="journal article" date="2014" name="Nat. Genet.">
        <title>The genome of the stress-tolerant wild tomato species Solanum pennellii.</title>
        <authorList>
            <person name="Bolger A."/>
            <person name="Scossa F."/>
            <person name="Bolger M.E."/>
            <person name="Lanz C."/>
            <person name="Maumus F."/>
            <person name="Tohge T."/>
            <person name="Quesneville H."/>
            <person name="Alseekh S."/>
            <person name="Sorensen I."/>
            <person name="Lichtenstein G."/>
            <person name="Fich E.A."/>
            <person name="Conte M."/>
            <person name="Keller H."/>
            <person name="Schneeberger K."/>
            <person name="Schwacke R."/>
            <person name="Ofner I."/>
            <person name="Vrebalov J."/>
            <person name="Xu Y."/>
            <person name="Osorio S."/>
            <person name="Aflitos S.A."/>
            <person name="Schijlen E."/>
            <person name="Jimenez-Gomez J.M."/>
            <person name="Ryngajllo M."/>
            <person name="Kimura S."/>
            <person name="Kumar R."/>
            <person name="Koenig D."/>
            <person name="Headland L.R."/>
            <person name="Maloof J.N."/>
            <person name="Sinha N."/>
            <person name="van Ham R.C."/>
            <person name="Lankhorst R.K."/>
            <person name="Mao L."/>
            <person name="Vogel A."/>
            <person name="Arsova B."/>
            <person name="Panstruga R."/>
            <person name="Fei Z."/>
            <person name="Rose J.K."/>
            <person name="Zamir D."/>
            <person name="Carrari F."/>
            <person name="Giovannoni J.J."/>
            <person name="Weigel D."/>
            <person name="Usadel B."/>
            <person name="Fernie A.R."/>
        </authorList>
    </citation>
    <scope>NUCLEOTIDE SEQUENCE [LARGE SCALE GENOMIC DNA]</scope>
    <source>
        <strain evidence="14">cv. LA0716</strain>
    </source>
</reference>
<feature type="transmembrane region" description="Helical" evidence="13">
    <location>
        <begin position="6"/>
        <end position="25"/>
    </location>
</feature>
<keyword evidence="9 12" id="KW-0408">Iron</keyword>
<dbReference type="CDD" id="cd11072">
    <property type="entry name" value="CYP71-like"/>
    <property type="match status" value="1"/>
</dbReference>
<accession>A0ABM1G0M2</accession>
<keyword evidence="11 13" id="KW-0472">Membrane</keyword>
<evidence type="ECO:0000256" key="13">
    <source>
        <dbReference type="SAM" id="Phobius"/>
    </source>
</evidence>
<dbReference type="PANTHER" id="PTHR47953:SF19">
    <property type="entry name" value="OS06G0641600 PROTEIN"/>
    <property type="match status" value="1"/>
</dbReference>
<evidence type="ECO:0000256" key="10">
    <source>
        <dbReference type="ARBA" id="ARBA00023033"/>
    </source>
</evidence>
<reference evidence="15" key="2">
    <citation type="submission" date="2025-08" db="UniProtKB">
        <authorList>
            <consortium name="RefSeq"/>
        </authorList>
    </citation>
    <scope>IDENTIFICATION</scope>
</reference>
<evidence type="ECO:0000313" key="14">
    <source>
        <dbReference type="Proteomes" id="UP000694930"/>
    </source>
</evidence>
<evidence type="ECO:0000256" key="2">
    <source>
        <dbReference type="ARBA" id="ARBA00004167"/>
    </source>
</evidence>
<proteinExistence type="inferred from homology"/>
<keyword evidence="6 12" id="KW-0479">Metal-binding</keyword>
<comment type="subcellular location">
    <subcellularLocation>
        <location evidence="2">Membrane</location>
        <topology evidence="2">Single-pass membrane protein</topology>
    </subcellularLocation>
</comment>
<dbReference type="Gene3D" id="1.10.630.10">
    <property type="entry name" value="Cytochrome P450"/>
    <property type="match status" value="1"/>
</dbReference>
<dbReference type="InterPro" id="IPR001128">
    <property type="entry name" value="Cyt_P450"/>
</dbReference>
<keyword evidence="14" id="KW-1185">Reference proteome</keyword>
<dbReference type="InterPro" id="IPR052306">
    <property type="entry name" value="CYP450_71D"/>
</dbReference>
<evidence type="ECO:0000256" key="5">
    <source>
        <dbReference type="ARBA" id="ARBA00022692"/>
    </source>
</evidence>
<evidence type="ECO:0000256" key="9">
    <source>
        <dbReference type="ARBA" id="ARBA00023004"/>
    </source>
</evidence>
<keyword evidence="10 12" id="KW-0503">Monooxygenase</keyword>
<keyword evidence="5 13" id="KW-0812">Transmembrane</keyword>
<dbReference type="PANTHER" id="PTHR47953">
    <property type="entry name" value="OS08G0105600 PROTEIN"/>
    <property type="match status" value="1"/>
</dbReference>
<evidence type="ECO:0000313" key="15">
    <source>
        <dbReference type="RefSeq" id="XP_015064254.1"/>
    </source>
</evidence>
<keyword evidence="8 12" id="KW-0560">Oxidoreductase</keyword>
<evidence type="ECO:0000256" key="1">
    <source>
        <dbReference type="ARBA" id="ARBA00001971"/>
    </source>
</evidence>
<organism evidence="14 15">
    <name type="scientific">Solanum pennellii</name>
    <name type="common">Tomato</name>
    <name type="synonym">Lycopersicon pennellii</name>
    <dbReference type="NCBI Taxonomy" id="28526"/>
    <lineage>
        <taxon>Eukaryota</taxon>
        <taxon>Viridiplantae</taxon>
        <taxon>Streptophyta</taxon>
        <taxon>Embryophyta</taxon>
        <taxon>Tracheophyta</taxon>
        <taxon>Spermatophyta</taxon>
        <taxon>Magnoliopsida</taxon>
        <taxon>eudicotyledons</taxon>
        <taxon>Gunneridae</taxon>
        <taxon>Pentapetalae</taxon>
        <taxon>asterids</taxon>
        <taxon>lamiids</taxon>
        <taxon>Solanales</taxon>
        <taxon>Solanaceae</taxon>
        <taxon>Solanoideae</taxon>
        <taxon>Solaneae</taxon>
        <taxon>Solanum</taxon>
        <taxon>Solanum subgen. Lycopersicon</taxon>
    </lineage>
</organism>
<dbReference type="GeneID" id="107009431"/>